<dbReference type="Proteomes" id="UP000663844">
    <property type="component" value="Unassembled WGS sequence"/>
</dbReference>
<evidence type="ECO:0000313" key="4">
    <source>
        <dbReference type="Proteomes" id="UP000663845"/>
    </source>
</evidence>
<dbReference type="Proteomes" id="UP000663845">
    <property type="component" value="Unassembled WGS sequence"/>
</dbReference>
<evidence type="ECO:0000313" key="1">
    <source>
        <dbReference type="EMBL" id="CAF1290313.1"/>
    </source>
</evidence>
<sequence>MNYSGTGAQAAQSFAYLLTELPLLKRLILEYPDGIDSMTYMSPVVVNNAITNLTVSLRDQKRLIPLLYRFEALKTLNIYFPLNLSNRKMARRDDLEYYRSQLREKTSIDYSMKIRQINIYHYPMILDKVDQLFQLISSSTLVTLSLFNCERPVVRYPMTSRQPPFLDGAHWHDLLKKYLSSSMKRFYIEYKDIDETMSISNPVRVNKELMKYNRSMSLWKISCSYNQDKKLFAFNFSSM</sequence>
<reference evidence="2" key="1">
    <citation type="submission" date="2021-02" db="EMBL/GenBank/DDBJ databases">
        <authorList>
            <person name="Nowell W R."/>
        </authorList>
    </citation>
    <scope>NUCLEOTIDE SEQUENCE</scope>
</reference>
<evidence type="ECO:0000313" key="2">
    <source>
        <dbReference type="EMBL" id="CAF1524622.1"/>
    </source>
</evidence>
<dbReference type="Proteomes" id="UP000663891">
    <property type="component" value="Unassembled WGS sequence"/>
</dbReference>
<proteinExistence type="predicted"/>
<gene>
    <name evidence="2" type="ORF">JYZ213_LOCUS44773</name>
    <name evidence="3" type="ORF">OXD698_LOCUS31372</name>
    <name evidence="1" type="ORF">VCS650_LOCUS30469</name>
</gene>
<evidence type="ECO:0000313" key="3">
    <source>
        <dbReference type="EMBL" id="CAF4032108.1"/>
    </source>
</evidence>
<organism evidence="2 4">
    <name type="scientific">Adineta steineri</name>
    <dbReference type="NCBI Taxonomy" id="433720"/>
    <lineage>
        <taxon>Eukaryota</taxon>
        <taxon>Metazoa</taxon>
        <taxon>Spiralia</taxon>
        <taxon>Gnathifera</taxon>
        <taxon>Rotifera</taxon>
        <taxon>Eurotatoria</taxon>
        <taxon>Bdelloidea</taxon>
        <taxon>Adinetida</taxon>
        <taxon>Adinetidae</taxon>
        <taxon>Adineta</taxon>
    </lineage>
</organism>
<protein>
    <submittedName>
        <fullName evidence="2">Uncharacterized protein</fullName>
    </submittedName>
</protein>
<accession>A0A815UUI4</accession>
<name>A0A815UUI4_9BILA</name>
<dbReference type="EMBL" id="CAJNOG010003063">
    <property type="protein sequence ID" value="CAF1524622.1"/>
    <property type="molecule type" value="Genomic_DNA"/>
</dbReference>
<dbReference type="OrthoDB" id="10060163at2759"/>
<dbReference type="EMBL" id="CAJNON010000496">
    <property type="protein sequence ID" value="CAF1290313.1"/>
    <property type="molecule type" value="Genomic_DNA"/>
</dbReference>
<comment type="caution">
    <text evidence="2">The sequence shown here is derived from an EMBL/GenBank/DDBJ whole genome shotgun (WGS) entry which is preliminary data.</text>
</comment>
<dbReference type="AlphaFoldDB" id="A0A815UUI4"/>
<dbReference type="EMBL" id="CAJOAZ010003865">
    <property type="protein sequence ID" value="CAF4032108.1"/>
    <property type="molecule type" value="Genomic_DNA"/>
</dbReference>